<evidence type="ECO:0000256" key="2">
    <source>
        <dbReference type="SAM" id="MobiDB-lite"/>
    </source>
</evidence>
<feature type="compositionally biased region" description="Pro residues" evidence="2">
    <location>
        <begin position="26"/>
        <end position="46"/>
    </location>
</feature>
<reference evidence="4 5" key="1">
    <citation type="submission" date="2016-04" db="EMBL/GenBank/DDBJ databases">
        <title>Complete genome sequence and analysis of deep-sea sediment isolate, Amycolatopsis sp. WP1.</title>
        <authorList>
            <person name="Wang H."/>
            <person name="Chen S."/>
            <person name="Wu Q."/>
        </authorList>
    </citation>
    <scope>NUCLEOTIDE SEQUENCE [LARGE SCALE GENOMIC DNA]</scope>
    <source>
        <strain evidence="4 5">WP1</strain>
    </source>
</reference>
<dbReference type="AlphaFoldDB" id="A0A344LIH7"/>
<proteinExistence type="predicted"/>
<dbReference type="PROSITE" id="PS51257">
    <property type="entry name" value="PROKAR_LIPOPROTEIN"/>
    <property type="match status" value="1"/>
</dbReference>
<dbReference type="EMBL" id="CP015163">
    <property type="protein sequence ID" value="AXB47851.1"/>
    <property type="molecule type" value="Genomic_DNA"/>
</dbReference>
<dbReference type="KEGG" id="aab:A4R43_39870"/>
<feature type="coiled-coil region" evidence="1">
    <location>
        <begin position="114"/>
        <end position="141"/>
    </location>
</feature>
<evidence type="ECO:0000256" key="3">
    <source>
        <dbReference type="SAM" id="SignalP"/>
    </source>
</evidence>
<keyword evidence="5" id="KW-1185">Reference proteome</keyword>
<evidence type="ECO:0000313" key="4">
    <source>
        <dbReference type="EMBL" id="AXB47851.1"/>
    </source>
</evidence>
<gene>
    <name evidence="4" type="ORF">A4R43_39870</name>
</gene>
<name>A0A344LIH7_9PSEU</name>
<dbReference type="Proteomes" id="UP000250434">
    <property type="component" value="Chromosome"/>
</dbReference>
<feature type="chain" id="PRO_5038742990" description="DUF5667 domain-containing protein" evidence="3">
    <location>
        <begin position="22"/>
        <end position="292"/>
    </location>
</feature>
<sequence>MRNALRLGAAALILCSLAACGAPDEPAAPPAAPPPAPSPPAPPPTPAQVDWLNRFCQAAKVFLLPPEPPRDLRDEFTAMDLSSYLSTVSTSLSSIRHQSTTLAPETFPHGKELVDAYTTAAEQLGNKVDEYSRQYTAAEDVLRGYVTETTEALKTLRPQGLDLPTLVATDGTVAQAHQQAEKCQPPKEEGKPSTAPVELPAAKDGERLSACSDGRCEVLVSAGAEVPAPKRFGFELIRVRAIADGVLQLGAKVSGGSMTSPLDTGRATIMNGLEVKAVAVGDGKAVLSLAPA</sequence>
<keyword evidence="3" id="KW-0732">Signal</keyword>
<evidence type="ECO:0000313" key="5">
    <source>
        <dbReference type="Proteomes" id="UP000250434"/>
    </source>
</evidence>
<keyword evidence="1" id="KW-0175">Coiled coil</keyword>
<accession>A0A344LIH7</accession>
<protein>
    <recommendedName>
        <fullName evidence="6">DUF5667 domain-containing protein</fullName>
    </recommendedName>
</protein>
<feature type="region of interest" description="Disordered" evidence="2">
    <location>
        <begin position="25"/>
        <end position="46"/>
    </location>
</feature>
<feature type="signal peptide" evidence="3">
    <location>
        <begin position="1"/>
        <end position="21"/>
    </location>
</feature>
<dbReference type="RefSeq" id="WP_113696916.1">
    <property type="nucleotide sequence ID" value="NZ_CP015163.1"/>
</dbReference>
<dbReference type="OrthoDB" id="3674563at2"/>
<organism evidence="4 5">
    <name type="scientific">Amycolatopsis albispora</name>
    <dbReference type="NCBI Taxonomy" id="1804986"/>
    <lineage>
        <taxon>Bacteria</taxon>
        <taxon>Bacillati</taxon>
        <taxon>Actinomycetota</taxon>
        <taxon>Actinomycetes</taxon>
        <taxon>Pseudonocardiales</taxon>
        <taxon>Pseudonocardiaceae</taxon>
        <taxon>Amycolatopsis</taxon>
    </lineage>
</organism>
<evidence type="ECO:0000256" key="1">
    <source>
        <dbReference type="SAM" id="Coils"/>
    </source>
</evidence>
<evidence type="ECO:0008006" key="6">
    <source>
        <dbReference type="Google" id="ProtNLM"/>
    </source>
</evidence>